<dbReference type="OrthoDB" id="9814202at2"/>
<sequence>MTHLLADLVGARDPWWSLLALLMSGAGVTLMLHLTTQATQATGWSRTARIGGAALVSSGVGCAVFLAAFKSAYPLIPIAIPPAYAAGGGLIILICSLAAVQLAVNSHRSGRNVFLAGSLMAFGFSCLVFTGVSGMVAPFALSYDLTAVLAVMILGSILGSFAIWENGNAARHRPLLIAIPLGVGSIAAMAFGSVAAILSFGDWMNAVAQPDDLTSSPIVVIAAAEGITVLVLSLLGSLVDNRVAARDKLEADRLHQLADGTFEAILIHRDATILDGNRNLAVLLGLSDEPVAGCRLERFVPEASWPLWAASASSQRTEGEIATADGRSLPVEMLSRPIEYRGRTATVTALRDITERRASEARIRFLAHHDALTELPNRALLGEELAARIRAATVGSRSLAVLCLDLDGFKLVNDTFGHAAGDDLLQQVAGRLRACLRTGELVARLGGDEFVVLQAIDDQSEQASDLAQRIIQSLTEVFDLEGRRAHIGTSIGIAICPANGVTPQQLLTRADIALYRAKHSGRGCLRFFDPSIDHEVDDRPQLEQELRNALVKDELTLLYQPIFDADGLVVCFEALMRWTHPILGEIPPSRFIPIAEKRKFIVPMGEWAIETACATAASWASGCRVAVNLSPVQIFQPDLAHKVETILRRTGLAADRLELEITEGVLLQDAETALTVLGKLNALGVRIVLDDFGTGYSSLSYLHRFRFQKLKIDRLFVGRLSEDQSARSIVKAILSMSQELGIEVTAEGVETTQQASMLRAQGCNEFQGFLLGHPSTAETARELAGQLSTHDMVEQLRTVSRELHAGDGYAKQAS</sequence>
<reference evidence="5 6" key="1">
    <citation type="submission" date="2020-08" db="EMBL/GenBank/DDBJ databases">
        <title>Genomic Encyclopedia of Type Strains, Phase IV (KMG-IV): sequencing the most valuable type-strain genomes for metagenomic binning, comparative biology and taxonomic classification.</title>
        <authorList>
            <person name="Goeker M."/>
        </authorList>
    </citation>
    <scope>NUCLEOTIDE SEQUENCE [LARGE SCALE GENOMIC DNA]</scope>
    <source>
        <strain evidence="5 6">DSM 25024</strain>
    </source>
</reference>
<protein>
    <submittedName>
        <fullName evidence="5">Diguanylate cyclase (GGDEF)-like protein/PAS domain S-box-containing protein</fullName>
    </submittedName>
</protein>
<dbReference type="InterPro" id="IPR043128">
    <property type="entry name" value="Rev_trsase/Diguanyl_cyclase"/>
</dbReference>
<feature type="transmembrane region" description="Helical" evidence="1">
    <location>
        <begin position="47"/>
        <end position="69"/>
    </location>
</feature>
<dbReference type="Proteomes" id="UP000531216">
    <property type="component" value="Unassembled WGS sequence"/>
</dbReference>
<dbReference type="CDD" id="cd01949">
    <property type="entry name" value="GGDEF"/>
    <property type="match status" value="1"/>
</dbReference>
<dbReference type="Gene3D" id="3.30.450.20">
    <property type="entry name" value="PAS domain"/>
    <property type="match status" value="1"/>
</dbReference>
<dbReference type="NCBIfam" id="TIGR00229">
    <property type="entry name" value="sensory_box"/>
    <property type="match status" value="1"/>
</dbReference>
<dbReference type="PROSITE" id="PS50924">
    <property type="entry name" value="MHYT"/>
    <property type="match status" value="1"/>
</dbReference>
<dbReference type="InterPro" id="IPR035919">
    <property type="entry name" value="EAL_sf"/>
</dbReference>
<feature type="transmembrane region" description="Helical" evidence="1">
    <location>
        <begin position="15"/>
        <end position="35"/>
    </location>
</feature>
<evidence type="ECO:0000313" key="5">
    <source>
        <dbReference type="EMBL" id="MBB3936571.1"/>
    </source>
</evidence>
<evidence type="ECO:0000259" key="4">
    <source>
        <dbReference type="PROSITE" id="PS50924"/>
    </source>
</evidence>
<keyword evidence="1" id="KW-0812">Transmembrane</keyword>
<dbReference type="InterPro" id="IPR052155">
    <property type="entry name" value="Biofilm_reg_signaling"/>
</dbReference>
<evidence type="ECO:0000256" key="1">
    <source>
        <dbReference type="PROSITE-ProRule" id="PRU00244"/>
    </source>
</evidence>
<gene>
    <name evidence="5" type="ORF">GGR05_002725</name>
</gene>
<dbReference type="InterPro" id="IPR000014">
    <property type="entry name" value="PAS"/>
</dbReference>
<dbReference type="SUPFAM" id="SSF55785">
    <property type="entry name" value="PYP-like sensor domain (PAS domain)"/>
    <property type="match status" value="1"/>
</dbReference>
<feature type="domain" description="EAL" evidence="2">
    <location>
        <begin position="539"/>
        <end position="788"/>
    </location>
</feature>
<evidence type="ECO:0000259" key="3">
    <source>
        <dbReference type="PROSITE" id="PS50887"/>
    </source>
</evidence>
<accession>A0A7W6FUY1</accession>
<feature type="domain" description="MHYT" evidence="4">
    <location>
        <begin position="12"/>
        <end position="200"/>
    </location>
</feature>
<dbReference type="Gene3D" id="3.30.70.270">
    <property type="match status" value="1"/>
</dbReference>
<organism evidence="5 6">
    <name type="scientific">Aureimonas phyllosphaerae</name>
    <dbReference type="NCBI Taxonomy" id="1166078"/>
    <lineage>
        <taxon>Bacteria</taxon>
        <taxon>Pseudomonadati</taxon>
        <taxon>Pseudomonadota</taxon>
        <taxon>Alphaproteobacteria</taxon>
        <taxon>Hyphomicrobiales</taxon>
        <taxon>Aurantimonadaceae</taxon>
        <taxon>Aureimonas</taxon>
    </lineage>
</organism>
<dbReference type="InterPro" id="IPR035965">
    <property type="entry name" value="PAS-like_dom_sf"/>
</dbReference>
<evidence type="ECO:0000313" key="6">
    <source>
        <dbReference type="Proteomes" id="UP000531216"/>
    </source>
</evidence>
<feature type="transmembrane region" description="Helical" evidence="1">
    <location>
        <begin position="75"/>
        <end position="100"/>
    </location>
</feature>
<dbReference type="EMBL" id="JACIDO010000005">
    <property type="protein sequence ID" value="MBB3936571.1"/>
    <property type="molecule type" value="Genomic_DNA"/>
</dbReference>
<dbReference type="CDD" id="cd01948">
    <property type="entry name" value="EAL"/>
    <property type="match status" value="1"/>
</dbReference>
<dbReference type="SUPFAM" id="SSF55073">
    <property type="entry name" value="Nucleotide cyclase"/>
    <property type="match status" value="1"/>
</dbReference>
<comment type="caution">
    <text evidence="5">The sequence shown here is derived from an EMBL/GenBank/DDBJ whole genome shotgun (WGS) entry which is preliminary data.</text>
</comment>
<dbReference type="InterPro" id="IPR005330">
    <property type="entry name" value="MHYT_dom"/>
</dbReference>
<dbReference type="RefSeq" id="WP_090962311.1">
    <property type="nucleotide sequence ID" value="NZ_FOOA01000005.1"/>
</dbReference>
<dbReference type="GO" id="GO:0016020">
    <property type="term" value="C:membrane"/>
    <property type="evidence" value="ECO:0007669"/>
    <property type="project" value="UniProtKB-UniRule"/>
</dbReference>
<dbReference type="PROSITE" id="PS50883">
    <property type="entry name" value="EAL"/>
    <property type="match status" value="1"/>
</dbReference>
<dbReference type="Pfam" id="PF00563">
    <property type="entry name" value="EAL"/>
    <property type="match status" value="1"/>
</dbReference>
<dbReference type="Gene3D" id="3.20.20.450">
    <property type="entry name" value="EAL domain"/>
    <property type="match status" value="1"/>
</dbReference>
<dbReference type="PROSITE" id="PS50887">
    <property type="entry name" value="GGDEF"/>
    <property type="match status" value="1"/>
</dbReference>
<feature type="transmembrane region" description="Helical" evidence="1">
    <location>
        <begin position="218"/>
        <end position="239"/>
    </location>
</feature>
<dbReference type="PANTHER" id="PTHR44757:SF2">
    <property type="entry name" value="BIOFILM ARCHITECTURE MAINTENANCE PROTEIN MBAA"/>
    <property type="match status" value="1"/>
</dbReference>
<name>A0A7W6FUY1_9HYPH</name>
<keyword evidence="1" id="KW-1133">Transmembrane helix</keyword>
<proteinExistence type="predicted"/>
<dbReference type="InterPro" id="IPR029787">
    <property type="entry name" value="Nucleotide_cyclase"/>
</dbReference>
<dbReference type="SMART" id="SM00052">
    <property type="entry name" value="EAL"/>
    <property type="match status" value="1"/>
</dbReference>
<dbReference type="NCBIfam" id="TIGR00254">
    <property type="entry name" value="GGDEF"/>
    <property type="match status" value="1"/>
</dbReference>
<dbReference type="GO" id="GO:0003824">
    <property type="term" value="F:catalytic activity"/>
    <property type="evidence" value="ECO:0007669"/>
    <property type="project" value="UniProtKB-ARBA"/>
</dbReference>
<dbReference type="AlphaFoldDB" id="A0A7W6FUY1"/>
<dbReference type="SUPFAM" id="SSF141868">
    <property type="entry name" value="EAL domain-like"/>
    <property type="match status" value="1"/>
</dbReference>
<dbReference type="PANTHER" id="PTHR44757">
    <property type="entry name" value="DIGUANYLATE CYCLASE DGCP"/>
    <property type="match status" value="1"/>
</dbReference>
<keyword evidence="6" id="KW-1185">Reference proteome</keyword>
<dbReference type="Pfam" id="PF00990">
    <property type="entry name" value="GGDEF"/>
    <property type="match status" value="1"/>
</dbReference>
<feature type="transmembrane region" description="Helical" evidence="1">
    <location>
        <begin position="112"/>
        <end position="139"/>
    </location>
</feature>
<evidence type="ECO:0000259" key="2">
    <source>
        <dbReference type="PROSITE" id="PS50883"/>
    </source>
</evidence>
<feature type="domain" description="GGDEF" evidence="3">
    <location>
        <begin position="397"/>
        <end position="530"/>
    </location>
</feature>
<feature type="transmembrane region" description="Helical" evidence="1">
    <location>
        <begin position="145"/>
        <end position="164"/>
    </location>
</feature>
<feature type="transmembrane region" description="Helical" evidence="1">
    <location>
        <begin position="176"/>
        <end position="198"/>
    </location>
</feature>
<keyword evidence="1" id="KW-0472">Membrane</keyword>
<dbReference type="SMART" id="SM00267">
    <property type="entry name" value="GGDEF"/>
    <property type="match status" value="1"/>
</dbReference>
<dbReference type="InterPro" id="IPR001633">
    <property type="entry name" value="EAL_dom"/>
</dbReference>
<dbReference type="FunFam" id="3.30.70.270:FF:000001">
    <property type="entry name" value="Diguanylate cyclase domain protein"/>
    <property type="match status" value="1"/>
</dbReference>
<dbReference type="InterPro" id="IPR000160">
    <property type="entry name" value="GGDEF_dom"/>
</dbReference>